<gene>
    <name evidence="1" type="ordered locus">SVI_4084</name>
</gene>
<proteinExistence type="predicted"/>
<reference evidence="2" key="1">
    <citation type="journal article" date="2010" name="Mol. Biosyst.">
        <title>Complete genome sequence and comparative analysis of Shewanella violacea, a psychrophilic and piezophilic bacterium from deep sea floor sediments.</title>
        <authorList>
            <person name="Aono E."/>
            <person name="Baba T."/>
            <person name="Ara T."/>
            <person name="Nishi T."/>
            <person name="Nakamichi T."/>
            <person name="Inamoto E."/>
            <person name="Toyonaga H."/>
            <person name="Hasegawa M."/>
            <person name="Takai Y."/>
            <person name="Okumura Y."/>
            <person name="Baba M."/>
            <person name="Tomita M."/>
            <person name="Kato C."/>
            <person name="Oshima T."/>
            <person name="Nakasone K."/>
            <person name="Mori H."/>
        </authorList>
    </citation>
    <scope>NUCLEOTIDE SEQUENCE [LARGE SCALE GENOMIC DNA]</scope>
    <source>
        <strain evidence="2">JCM 10179 / CIP 106290 / LMG 19151 / DSS12</strain>
    </source>
</reference>
<protein>
    <submittedName>
        <fullName evidence="1">Uncharacterized protein</fullName>
    </submittedName>
</protein>
<dbReference type="KEGG" id="svo:SVI_4084"/>
<name>D4ZDZ4_SHEVD</name>
<dbReference type="EMBL" id="AP011177">
    <property type="protein sequence ID" value="BAJ04055.1"/>
    <property type="molecule type" value="Genomic_DNA"/>
</dbReference>
<dbReference type="HOGENOM" id="CLU_2397968_0_0_6"/>
<evidence type="ECO:0000313" key="1">
    <source>
        <dbReference type="EMBL" id="BAJ04055.1"/>
    </source>
</evidence>
<dbReference type="AlphaFoldDB" id="D4ZDZ4"/>
<evidence type="ECO:0000313" key="2">
    <source>
        <dbReference type="Proteomes" id="UP000002350"/>
    </source>
</evidence>
<accession>D4ZDZ4</accession>
<organism evidence="1 2">
    <name type="scientific">Shewanella violacea (strain JCM 10179 / CIP 106290 / LMG 19151 / DSS12)</name>
    <dbReference type="NCBI Taxonomy" id="637905"/>
    <lineage>
        <taxon>Bacteria</taxon>
        <taxon>Pseudomonadati</taxon>
        <taxon>Pseudomonadota</taxon>
        <taxon>Gammaproteobacteria</taxon>
        <taxon>Alteromonadales</taxon>
        <taxon>Shewanellaceae</taxon>
        <taxon>Shewanella</taxon>
    </lineage>
</organism>
<sequence length="93" mass="11054">MFRLKLQLISNRHNLTDCLLEINYLVQDKVAQYQARKIERLDVEVSTFYSMLLLNIFISTTYQNLRGLSSIKCVFFALFSHELPVWNYKSVFI</sequence>
<dbReference type="Proteomes" id="UP000002350">
    <property type="component" value="Chromosome"/>
</dbReference>
<keyword evidence="2" id="KW-1185">Reference proteome</keyword>